<dbReference type="InterPro" id="IPR036291">
    <property type="entry name" value="NAD(P)-bd_dom_sf"/>
</dbReference>
<evidence type="ECO:0000256" key="6">
    <source>
        <dbReference type="ARBA" id="ARBA00023002"/>
    </source>
</evidence>
<keyword evidence="6 12" id="KW-0560">Oxidoreductase</keyword>
<dbReference type="PANTHER" id="PTHR21363:SF0">
    <property type="entry name" value="PREPHENATE DEHYDROGENASE [NADP(+)]"/>
    <property type="match status" value="1"/>
</dbReference>
<dbReference type="EMBL" id="JAOUSE010000008">
    <property type="protein sequence ID" value="MCU9593771.1"/>
    <property type="molecule type" value="Genomic_DNA"/>
</dbReference>
<feature type="domain" description="Prephenate/arogenate dehydrogenase" evidence="10">
    <location>
        <begin position="3"/>
        <end position="292"/>
    </location>
</feature>
<dbReference type="InterPro" id="IPR045865">
    <property type="entry name" value="ACT-like_dom_sf"/>
</dbReference>
<dbReference type="GO" id="GO:0008977">
    <property type="term" value="F:prephenate dehydrogenase (NAD+) activity"/>
    <property type="evidence" value="ECO:0007669"/>
    <property type="project" value="UniProtKB-EC"/>
</dbReference>
<dbReference type="Pfam" id="PF20463">
    <property type="entry name" value="PDH_C"/>
    <property type="match status" value="1"/>
</dbReference>
<evidence type="ECO:0000256" key="8">
    <source>
        <dbReference type="ARBA" id="ARBA00023141"/>
    </source>
</evidence>
<comment type="pathway">
    <text evidence="1">Amino-acid biosynthesis; L-tyrosine biosynthesis; (4-hydroxyphenyl)pyruvate from prephenate (NAD(+) route): step 1/1.</text>
</comment>
<evidence type="ECO:0000313" key="12">
    <source>
        <dbReference type="EMBL" id="MCU9593771.1"/>
    </source>
</evidence>
<keyword evidence="7" id="KW-0520">NAD</keyword>
<evidence type="ECO:0000256" key="4">
    <source>
        <dbReference type="ARBA" id="ARBA00016891"/>
    </source>
</evidence>
<evidence type="ECO:0000259" key="10">
    <source>
        <dbReference type="PROSITE" id="PS51176"/>
    </source>
</evidence>
<comment type="catalytic activity">
    <reaction evidence="9">
        <text>prephenate + NAD(+) = 3-(4-hydroxyphenyl)pyruvate + CO2 + NADH</text>
        <dbReference type="Rhea" id="RHEA:13869"/>
        <dbReference type="ChEBI" id="CHEBI:16526"/>
        <dbReference type="ChEBI" id="CHEBI:29934"/>
        <dbReference type="ChEBI" id="CHEBI:36242"/>
        <dbReference type="ChEBI" id="CHEBI:57540"/>
        <dbReference type="ChEBI" id="CHEBI:57945"/>
        <dbReference type="EC" id="1.3.1.12"/>
    </reaction>
</comment>
<keyword evidence="8" id="KW-0057">Aromatic amino acid biosynthesis</keyword>
<dbReference type="InterPro" id="IPR002912">
    <property type="entry name" value="ACT_dom"/>
</dbReference>
<dbReference type="SUPFAM" id="SSF55021">
    <property type="entry name" value="ACT-like"/>
    <property type="match status" value="1"/>
</dbReference>
<dbReference type="InterPro" id="IPR046826">
    <property type="entry name" value="PDH_N"/>
</dbReference>
<dbReference type="PROSITE" id="PS51671">
    <property type="entry name" value="ACT"/>
    <property type="match status" value="1"/>
</dbReference>
<keyword evidence="5" id="KW-0827">Tyrosine biosynthesis</keyword>
<evidence type="ECO:0000256" key="3">
    <source>
        <dbReference type="ARBA" id="ARBA00012068"/>
    </source>
</evidence>
<dbReference type="InterPro" id="IPR008927">
    <property type="entry name" value="6-PGluconate_DH-like_C_sf"/>
</dbReference>
<dbReference type="CDD" id="cd04909">
    <property type="entry name" value="ACT_PDH-BS"/>
    <property type="match status" value="1"/>
</dbReference>
<evidence type="ECO:0000256" key="2">
    <source>
        <dbReference type="ARBA" id="ARBA00007964"/>
    </source>
</evidence>
<evidence type="ECO:0000256" key="1">
    <source>
        <dbReference type="ARBA" id="ARBA00005067"/>
    </source>
</evidence>
<dbReference type="RefSeq" id="WP_263061203.1">
    <property type="nucleotide sequence ID" value="NZ_JAOUSE010000008.1"/>
</dbReference>
<evidence type="ECO:0000256" key="9">
    <source>
        <dbReference type="ARBA" id="ARBA00049260"/>
    </source>
</evidence>
<name>A0ABT2WE71_9BACI</name>
<dbReference type="SUPFAM" id="SSF51735">
    <property type="entry name" value="NAD(P)-binding Rossmann-fold domains"/>
    <property type="match status" value="1"/>
</dbReference>
<dbReference type="PANTHER" id="PTHR21363">
    <property type="entry name" value="PREPHENATE DEHYDROGENASE"/>
    <property type="match status" value="1"/>
</dbReference>
<protein>
    <recommendedName>
        <fullName evidence="4">Prephenate dehydrogenase</fullName>
        <ecNumber evidence="3">1.3.1.12</ecNumber>
    </recommendedName>
</protein>
<evidence type="ECO:0000259" key="11">
    <source>
        <dbReference type="PROSITE" id="PS51671"/>
    </source>
</evidence>
<evidence type="ECO:0000256" key="7">
    <source>
        <dbReference type="ARBA" id="ARBA00023027"/>
    </source>
</evidence>
<organism evidence="12 13">
    <name type="scientific">Pallidibacillus thermolactis</name>
    <dbReference type="NCBI Taxonomy" id="251051"/>
    <lineage>
        <taxon>Bacteria</taxon>
        <taxon>Bacillati</taxon>
        <taxon>Bacillota</taxon>
        <taxon>Bacilli</taxon>
        <taxon>Bacillales</taxon>
        <taxon>Bacillaceae</taxon>
        <taxon>Pallidibacillus</taxon>
    </lineage>
</organism>
<evidence type="ECO:0000313" key="13">
    <source>
        <dbReference type="Proteomes" id="UP001208656"/>
    </source>
</evidence>
<dbReference type="Pfam" id="PF02153">
    <property type="entry name" value="PDH_N"/>
    <property type="match status" value="1"/>
</dbReference>
<dbReference type="Pfam" id="PF01842">
    <property type="entry name" value="ACT"/>
    <property type="match status" value="1"/>
</dbReference>
<dbReference type="Gene3D" id="3.30.70.260">
    <property type="match status" value="1"/>
</dbReference>
<accession>A0ABT2WE71</accession>
<dbReference type="Gene3D" id="1.10.3660.10">
    <property type="entry name" value="6-phosphogluconate dehydrogenase C-terminal like domain"/>
    <property type="match status" value="1"/>
</dbReference>
<comment type="similarity">
    <text evidence="2">Belongs to the prephenate/arogenate dehydrogenase family.</text>
</comment>
<dbReference type="EC" id="1.3.1.12" evidence="3"/>
<dbReference type="Proteomes" id="UP001208656">
    <property type="component" value="Unassembled WGS sequence"/>
</dbReference>
<dbReference type="InterPro" id="IPR046825">
    <property type="entry name" value="PDH_C"/>
</dbReference>
<gene>
    <name evidence="12" type="ORF">OEV82_04810</name>
</gene>
<dbReference type="SUPFAM" id="SSF48179">
    <property type="entry name" value="6-phosphogluconate dehydrogenase C-terminal domain-like"/>
    <property type="match status" value="1"/>
</dbReference>
<dbReference type="Gene3D" id="3.40.50.720">
    <property type="entry name" value="NAD(P)-binding Rossmann-like Domain"/>
    <property type="match status" value="1"/>
</dbReference>
<keyword evidence="13" id="KW-1185">Reference proteome</keyword>
<comment type="caution">
    <text evidence="12">The sequence shown here is derived from an EMBL/GenBank/DDBJ whole genome shotgun (WGS) entry which is preliminary data.</text>
</comment>
<feature type="domain" description="ACT" evidence="11">
    <location>
        <begin position="297"/>
        <end position="364"/>
    </location>
</feature>
<reference evidence="12 13" key="1">
    <citation type="submission" date="2022-10" db="EMBL/GenBank/DDBJ databases">
        <title>Description of Fervidibacillus gen. nov. in the family Fervidibacillaceae fam. nov. with two species, Fervidibacillus albus sp. nov., and Fervidibacillus halotolerans sp. nov., isolated from tidal flat sediments.</title>
        <authorList>
            <person name="Kwon K.K."/>
            <person name="Yang S.-H."/>
        </authorList>
    </citation>
    <scope>NUCLEOTIDE SEQUENCE [LARGE SCALE GENOMIC DNA]</scope>
    <source>
        <strain evidence="12 13">DSM 23332</strain>
    </source>
</reference>
<sequence length="364" mass="40897">MRKTVLLVGTGLIGGSIALAIRREHDVFIYGYDINIEQVEKALSLQVIDEVVTDLKSPAENADLIILASPVEETKKIMKMITNYSLKEDVIITDVGSTKRDIMSLANQLWNGDVTFVGGHPMAGSHKTGVESAKAHLFENAFYVLTPQKTTPYEKIEQLKQWLKGTNSKFLVLDAEEHDYITGAVSHFPHIIAAALVKQVKKHSDRNPFISMLAAGGFRDITRIASSSPKMWKDIVKQNRDHLLRLLDDWIMEMRNVKSILESDENGKAIARYFQEAKDFRDTMPVRVKGAIPSYYDLYVDVVDHPGAIAKITTILAENEISITNINIIEAREGLLGVLQISFQTEEHRIAARTLLEQNGYQTY</sequence>
<dbReference type="InterPro" id="IPR050812">
    <property type="entry name" value="Preph/Arog_dehydrog"/>
</dbReference>
<dbReference type="InterPro" id="IPR003099">
    <property type="entry name" value="Prephen_DH"/>
</dbReference>
<keyword evidence="8" id="KW-0028">Amino-acid biosynthesis</keyword>
<dbReference type="NCBIfam" id="NF005107">
    <property type="entry name" value="PRK06545.1-5"/>
    <property type="match status" value="1"/>
</dbReference>
<proteinExistence type="inferred from homology"/>
<evidence type="ECO:0000256" key="5">
    <source>
        <dbReference type="ARBA" id="ARBA00022498"/>
    </source>
</evidence>
<dbReference type="PROSITE" id="PS51176">
    <property type="entry name" value="PDH_ADH"/>
    <property type="match status" value="1"/>
</dbReference>